<organism evidence="1 2">
    <name type="scientific">Rhabditophanes sp. KR3021</name>
    <dbReference type="NCBI Taxonomy" id="114890"/>
    <lineage>
        <taxon>Eukaryota</taxon>
        <taxon>Metazoa</taxon>
        <taxon>Ecdysozoa</taxon>
        <taxon>Nematoda</taxon>
        <taxon>Chromadorea</taxon>
        <taxon>Rhabditida</taxon>
        <taxon>Tylenchina</taxon>
        <taxon>Panagrolaimomorpha</taxon>
        <taxon>Strongyloidoidea</taxon>
        <taxon>Alloionematidae</taxon>
        <taxon>Rhabditophanes</taxon>
    </lineage>
</organism>
<evidence type="ECO:0000313" key="1">
    <source>
        <dbReference type="Proteomes" id="UP000095286"/>
    </source>
</evidence>
<reference evidence="2" key="1">
    <citation type="submission" date="2016-11" db="UniProtKB">
        <authorList>
            <consortium name="WormBaseParasite"/>
        </authorList>
    </citation>
    <scope>IDENTIFICATION</scope>
    <source>
        <strain evidence="2">KR3021</strain>
    </source>
</reference>
<dbReference type="Proteomes" id="UP000095286">
    <property type="component" value="Unplaced"/>
</dbReference>
<dbReference type="WBParaSite" id="RSKR_0000149700.1">
    <property type="protein sequence ID" value="RSKR_0000149700.1"/>
    <property type="gene ID" value="RSKR_0000149700"/>
</dbReference>
<name>A0AC35TK59_9BILA</name>
<proteinExistence type="predicted"/>
<protein>
    <submittedName>
        <fullName evidence="2">CaMBD domain-containing protein</fullName>
    </submittedName>
</protein>
<evidence type="ECO:0000313" key="2">
    <source>
        <dbReference type="WBParaSite" id="RSKR_0000149700.1"/>
    </source>
</evidence>
<sequence length="460" mass="53649">MPFISALRSLKHSQDDIQTSRSRQKVVFGRGYARNITSPDNVKEKYSMRQKLRKNKLDTCKICLLFSILGLILTVIDVELSSSKVEDLTWSFYLRVSIILSTMVLDGFLIYYHIIEIKLTALEAMDYNWYVGCTREQTIKFILELSVCSICPPLIDYSFEWPNLNPDPTQPLKSFTIPLNVLISFPMFIRLYWLARYLVLKAEIYTKSSSRTVAILGQVTVNFPFVVKSALFTQPLKVITFSMLLFWICASWMLVQCERYATDSDMLAIHTYFNFIWFEIVTMFSIGYGDIQIKSLCGRGIAVSTGIVGAIMSSLMTVIMGKELILSLAENRVNQVVKESKNNALYKHAAARVLQSVWRIRRCKIKMQNYDSLHIALKKKFSFQLRMEQRNLLAYILDFRRLKWRMRKRNDEIDERITYNRVFAETQEKVETFRSRQNELNNNLLCLFQKVENLASSYKT</sequence>
<accession>A0AC35TK59</accession>